<dbReference type="GO" id="GO:0050661">
    <property type="term" value="F:NADP binding"/>
    <property type="evidence" value="ECO:0007669"/>
    <property type="project" value="InterPro"/>
</dbReference>
<name>A0A5E4LQR3_9ARCH</name>
<reference evidence="13 14" key="1">
    <citation type="submission" date="2019-08" db="EMBL/GenBank/DDBJ databases">
        <authorList>
            <person name="Vazquez-Campos X."/>
        </authorList>
    </citation>
    <scope>NUCLEOTIDE SEQUENCE [LARGE SCALE GENOMIC DNA]</scope>
    <source>
        <strain evidence="13">LFW-283_2</strain>
    </source>
</reference>
<dbReference type="Pfam" id="PF02800">
    <property type="entry name" value="Gp_dh_C"/>
    <property type="match status" value="1"/>
</dbReference>
<feature type="binding site" evidence="9">
    <location>
        <position position="122"/>
    </location>
    <ligand>
        <name>NAD(+)</name>
        <dbReference type="ChEBI" id="CHEBI:57540"/>
    </ligand>
</feature>
<dbReference type="Pfam" id="PF00044">
    <property type="entry name" value="Gp_dh_N"/>
    <property type="match status" value="1"/>
</dbReference>
<keyword evidence="9" id="KW-0547">Nucleotide-binding</keyword>
<dbReference type="EMBL" id="CABMJJ010000009">
    <property type="protein sequence ID" value="VVC04334.1"/>
    <property type="molecule type" value="Genomic_DNA"/>
</dbReference>
<evidence type="ECO:0000256" key="2">
    <source>
        <dbReference type="ARBA" id="ARBA00013024"/>
    </source>
</evidence>
<evidence type="ECO:0000256" key="3">
    <source>
        <dbReference type="ARBA" id="ARBA00022857"/>
    </source>
</evidence>
<dbReference type="Gene3D" id="3.30.360.10">
    <property type="entry name" value="Dihydrodipicolinate Reductase, domain 2"/>
    <property type="match status" value="1"/>
</dbReference>
<evidence type="ECO:0000256" key="6">
    <source>
        <dbReference type="ARBA" id="ARBA00048853"/>
    </source>
</evidence>
<dbReference type="InterPro" id="IPR006424">
    <property type="entry name" value="Glyceraldehyde-3-P_DH_1"/>
</dbReference>
<protein>
    <recommendedName>
        <fullName evidence="2">glyceraldehyde-3-phosphate dehydrogenase (NAD(P)(+)) (phosphorylating)</fullName>
        <ecNumber evidence="2">1.2.1.59</ecNumber>
    </recommendedName>
</protein>
<dbReference type="SMART" id="SM00846">
    <property type="entry name" value="Gp_dh_N"/>
    <property type="match status" value="1"/>
</dbReference>
<dbReference type="InterPro" id="IPR020830">
    <property type="entry name" value="GlycerAld_3-P_DH_AS"/>
</dbReference>
<evidence type="ECO:0000256" key="8">
    <source>
        <dbReference type="PIRSR" id="PIRSR000149-2"/>
    </source>
</evidence>
<dbReference type="CDD" id="cd18126">
    <property type="entry name" value="GAPDH_I_C"/>
    <property type="match status" value="1"/>
</dbReference>
<sequence>MKVAISGFGRIGKSFLKAAIKQGVLGKDFDVVAINTKSAVEQHVHLFKYDSVYGRFDGEVKAADGYFIVNGYKIKWINETDPLKLPWKELEVDVVLESSGTFRGREDSEKHIKAGAKKVLISAPGENVDATIVPGVNDHILNKNMVLLSLASCTTNCLAPIVKVMDEKFGIENGFLSTIHAYTNDQNILDASHKDLRRARAGAVSIIPTSTGAAKAIGEVLPQLNGKMDGVAFRVPVPDGSMNDMTFLLKKPASKDEINAELKRASNEELKGILGYTDEPIVSVDIIGTTYSAIVDSKLTKVQGRLVKVSAWYDNEFGYSNRLVDFVKKLKQL</sequence>
<feature type="binding site" evidence="8">
    <location>
        <position position="183"/>
    </location>
    <ligand>
        <name>D-glyceraldehyde 3-phosphate</name>
        <dbReference type="ChEBI" id="CHEBI:59776"/>
    </ligand>
</feature>
<dbReference type="GO" id="GO:0006006">
    <property type="term" value="P:glucose metabolic process"/>
    <property type="evidence" value="ECO:0007669"/>
    <property type="project" value="InterPro"/>
</dbReference>
<keyword evidence="3" id="KW-0521">NADP</keyword>
<evidence type="ECO:0000256" key="4">
    <source>
        <dbReference type="ARBA" id="ARBA00023002"/>
    </source>
</evidence>
<dbReference type="PIRSF" id="PIRSF000149">
    <property type="entry name" value="GAP_DH"/>
    <property type="match status" value="1"/>
</dbReference>
<proteinExistence type="inferred from homology"/>
<feature type="binding site" evidence="9">
    <location>
        <begin position="10"/>
        <end position="11"/>
    </location>
    <ligand>
        <name>NAD(+)</name>
        <dbReference type="ChEBI" id="CHEBI:57540"/>
    </ligand>
</feature>
<evidence type="ECO:0000256" key="5">
    <source>
        <dbReference type="ARBA" id="ARBA00048067"/>
    </source>
</evidence>
<dbReference type="PROSITE" id="PS00071">
    <property type="entry name" value="GAPDH"/>
    <property type="match status" value="1"/>
</dbReference>
<dbReference type="InterPro" id="IPR020831">
    <property type="entry name" value="GlycerAld/Erythrose_P_DH"/>
</dbReference>
<evidence type="ECO:0000259" key="12">
    <source>
        <dbReference type="SMART" id="SM00846"/>
    </source>
</evidence>
<dbReference type="Proteomes" id="UP000789941">
    <property type="component" value="Unassembled WGS sequence"/>
</dbReference>
<dbReference type="InterPro" id="IPR020828">
    <property type="entry name" value="GlycerAld_3-P_DH_NAD(P)-bd"/>
</dbReference>
<dbReference type="GO" id="GO:0004365">
    <property type="term" value="F:glyceraldehyde-3-phosphate dehydrogenase (NAD+) (phosphorylating) activity"/>
    <property type="evidence" value="ECO:0007669"/>
    <property type="project" value="RHEA"/>
</dbReference>
<comment type="caution">
    <text evidence="13">The sequence shown here is derived from an EMBL/GenBank/DDBJ whole genome shotgun (WGS) entry which is preliminary data.</text>
</comment>
<evidence type="ECO:0000256" key="7">
    <source>
        <dbReference type="PIRSR" id="PIRSR000149-1"/>
    </source>
</evidence>
<comment type="catalytic activity">
    <reaction evidence="5">
        <text>D-glyceraldehyde 3-phosphate + phosphate + NADP(+) = (2R)-3-phospho-glyceroyl phosphate + NADPH + H(+)</text>
        <dbReference type="Rhea" id="RHEA:10296"/>
        <dbReference type="ChEBI" id="CHEBI:15378"/>
        <dbReference type="ChEBI" id="CHEBI:43474"/>
        <dbReference type="ChEBI" id="CHEBI:57604"/>
        <dbReference type="ChEBI" id="CHEBI:57783"/>
        <dbReference type="ChEBI" id="CHEBI:58349"/>
        <dbReference type="ChEBI" id="CHEBI:59776"/>
        <dbReference type="EC" id="1.2.1.59"/>
    </reaction>
</comment>
<evidence type="ECO:0000256" key="10">
    <source>
        <dbReference type="PIRSR" id="PIRSR000149-4"/>
    </source>
</evidence>
<dbReference type="GO" id="GO:0047100">
    <property type="term" value="F:glyceraldehyde-3-phosphate dehydrogenase (NADP+) (phosphorylating) activity"/>
    <property type="evidence" value="ECO:0007669"/>
    <property type="project" value="RHEA"/>
</dbReference>
<comment type="similarity">
    <text evidence="1 11">Belongs to the glyceraldehyde-3-phosphate dehydrogenase family.</text>
</comment>
<dbReference type="PRINTS" id="PR00078">
    <property type="entry name" value="G3PDHDRGNASE"/>
</dbReference>
<dbReference type="PANTHER" id="PTHR43148">
    <property type="entry name" value="GLYCERALDEHYDE-3-PHOSPHATE DEHYDROGENASE 2"/>
    <property type="match status" value="1"/>
</dbReference>
<keyword evidence="9" id="KW-0520">NAD</keyword>
<dbReference type="FunFam" id="3.40.50.720:FF:000001">
    <property type="entry name" value="Glyceraldehyde-3-phosphate dehydrogenase"/>
    <property type="match status" value="1"/>
</dbReference>
<organism evidence="13 14">
    <name type="scientific">Candidatus Bilamarchaeum dharawalense</name>
    <dbReference type="NCBI Taxonomy" id="2885759"/>
    <lineage>
        <taxon>Archaea</taxon>
        <taxon>Candidatus Micrarchaeota</taxon>
        <taxon>Candidatus Micrarchaeia</taxon>
        <taxon>Candidatus Anstonellales</taxon>
        <taxon>Candidatus Bilamarchaeaceae</taxon>
        <taxon>Candidatus Bilamarchaeum</taxon>
    </lineage>
</organism>
<dbReference type="EC" id="1.2.1.59" evidence="2"/>
<evidence type="ECO:0000313" key="14">
    <source>
        <dbReference type="Proteomes" id="UP000789941"/>
    </source>
</evidence>
<feature type="binding site" evidence="8">
    <location>
        <begin position="152"/>
        <end position="154"/>
    </location>
    <ligand>
        <name>D-glyceraldehyde 3-phosphate</name>
        <dbReference type="ChEBI" id="CHEBI:59776"/>
    </ligand>
</feature>
<dbReference type="InterPro" id="IPR036291">
    <property type="entry name" value="NAD(P)-bd_dom_sf"/>
</dbReference>
<gene>
    <name evidence="13" type="primary">epd</name>
    <name evidence="13" type="ORF">LFW2832_00886</name>
</gene>
<comment type="catalytic activity">
    <reaction evidence="6">
        <text>D-glyceraldehyde 3-phosphate + phosphate + NAD(+) = (2R)-3-phospho-glyceroyl phosphate + NADH + H(+)</text>
        <dbReference type="Rhea" id="RHEA:10300"/>
        <dbReference type="ChEBI" id="CHEBI:15378"/>
        <dbReference type="ChEBI" id="CHEBI:43474"/>
        <dbReference type="ChEBI" id="CHEBI:57540"/>
        <dbReference type="ChEBI" id="CHEBI:57604"/>
        <dbReference type="ChEBI" id="CHEBI:57945"/>
        <dbReference type="ChEBI" id="CHEBI:59776"/>
        <dbReference type="EC" id="1.2.1.59"/>
    </reaction>
</comment>
<dbReference type="GO" id="GO:0051287">
    <property type="term" value="F:NAD binding"/>
    <property type="evidence" value="ECO:0007669"/>
    <property type="project" value="InterPro"/>
</dbReference>
<accession>A0A5E4LQR3</accession>
<dbReference type="CDD" id="cd05214">
    <property type="entry name" value="GAPDH_I_N"/>
    <property type="match status" value="1"/>
</dbReference>
<dbReference type="Gene3D" id="3.40.50.720">
    <property type="entry name" value="NAD(P)-binding Rossmann-like Domain"/>
    <property type="match status" value="1"/>
</dbReference>
<feature type="binding site" evidence="8">
    <location>
        <begin position="211"/>
        <end position="212"/>
    </location>
    <ligand>
        <name>D-glyceraldehyde 3-phosphate</name>
        <dbReference type="ChEBI" id="CHEBI:59776"/>
    </ligand>
</feature>
<feature type="binding site" evidence="9">
    <location>
        <position position="315"/>
    </location>
    <ligand>
        <name>NAD(+)</name>
        <dbReference type="ChEBI" id="CHEBI:57540"/>
    </ligand>
</feature>
<keyword evidence="4 13" id="KW-0560">Oxidoreductase</keyword>
<evidence type="ECO:0000256" key="11">
    <source>
        <dbReference type="RuleBase" id="RU000397"/>
    </source>
</evidence>
<evidence type="ECO:0000313" key="13">
    <source>
        <dbReference type="EMBL" id="VVC04334.1"/>
    </source>
</evidence>
<dbReference type="FunFam" id="3.30.360.10:FF:000002">
    <property type="entry name" value="Glyceraldehyde-3-phosphate dehydrogenase"/>
    <property type="match status" value="1"/>
</dbReference>
<feature type="site" description="Activates thiol group during catalysis" evidence="10">
    <location>
        <position position="180"/>
    </location>
</feature>
<dbReference type="SUPFAM" id="SSF55347">
    <property type="entry name" value="Glyceraldehyde-3-phosphate dehydrogenase-like, C-terminal domain"/>
    <property type="match status" value="1"/>
</dbReference>
<feature type="active site" description="Nucleophile" evidence="7">
    <location>
        <position position="153"/>
    </location>
</feature>
<dbReference type="InterPro" id="IPR020829">
    <property type="entry name" value="GlycerAld_3-P_DH_cat"/>
</dbReference>
<evidence type="ECO:0000256" key="9">
    <source>
        <dbReference type="PIRSR" id="PIRSR000149-3"/>
    </source>
</evidence>
<dbReference type="SUPFAM" id="SSF51735">
    <property type="entry name" value="NAD(P)-binding Rossmann-fold domains"/>
    <property type="match status" value="1"/>
</dbReference>
<dbReference type="AlphaFoldDB" id="A0A5E4LQR3"/>
<feature type="domain" description="Glyceraldehyde 3-phosphate dehydrogenase NAD(P) binding" evidence="12">
    <location>
        <begin position="1"/>
        <end position="153"/>
    </location>
</feature>
<dbReference type="NCBIfam" id="TIGR01534">
    <property type="entry name" value="GAPDH-I"/>
    <property type="match status" value="1"/>
</dbReference>
<feature type="binding site" evidence="8">
    <location>
        <position position="234"/>
    </location>
    <ligand>
        <name>D-glyceraldehyde 3-phosphate</name>
        <dbReference type="ChEBI" id="CHEBI:59776"/>
    </ligand>
</feature>
<evidence type="ECO:0000256" key="1">
    <source>
        <dbReference type="ARBA" id="ARBA00007406"/>
    </source>
</evidence>